<dbReference type="InterPro" id="IPR010259">
    <property type="entry name" value="S8pro/Inhibitor_I9"/>
</dbReference>
<evidence type="ECO:0000313" key="4">
    <source>
        <dbReference type="Proteomes" id="UP000044841"/>
    </source>
</evidence>
<accession>A0A0K6GD65</accession>
<dbReference type="AlphaFoldDB" id="A0A0K6GD65"/>
<dbReference type="EMBL" id="CYGV01001706">
    <property type="protein sequence ID" value="CUA76538.1"/>
    <property type="molecule type" value="Genomic_DNA"/>
</dbReference>
<proteinExistence type="predicted"/>
<dbReference type="EMBL" id="CAJMWT010009894">
    <property type="protein sequence ID" value="CAE6540128.1"/>
    <property type="molecule type" value="Genomic_DNA"/>
</dbReference>
<reference evidence="3 4" key="1">
    <citation type="submission" date="2015-07" db="EMBL/GenBank/DDBJ databases">
        <authorList>
            <person name="Noorani M."/>
        </authorList>
    </citation>
    <scope>NUCLEOTIDE SEQUENCE [LARGE SCALE GENOMIC DNA]</scope>
    <source>
        <strain evidence="3">BBA 69670</strain>
    </source>
</reference>
<dbReference type="Proteomes" id="UP000663843">
    <property type="component" value="Unassembled WGS sequence"/>
</dbReference>
<evidence type="ECO:0000313" key="3">
    <source>
        <dbReference type="EMBL" id="CUA76538.1"/>
    </source>
</evidence>
<evidence type="ECO:0000313" key="2">
    <source>
        <dbReference type="EMBL" id="CAE6540128.1"/>
    </source>
</evidence>
<feature type="domain" description="Inhibitor I9" evidence="1">
    <location>
        <begin position="15"/>
        <end position="75"/>
    </location>
</feature>
<reference evidence="2" key="2">
    <citation type="submission" date="2021-01" db="EMBL/GenBank/DDBJ databases">
        <authorList>
            <person name="Kaushik A."/>
        </authorList>
    </citation>
    <scope>NUCLEOTIDE SEQUENCE</scope>
    <source>
        <strain evidence="2">AG2-2IIIB</strain>
    </source>
</reference>
<dbReference type="Proteomes" id="UP000044841">
    <property type="component" value="Unassembled WGS sequence"/>
</dbReference>
<dbReference type="InterPro" id="IPR037045">
    <property type="entry name" value="S8pro/Inhibitor_I9_sf"/>
</dbReference>
<dbReference type="SUPFAM" id="SSF54897">
    <property type="entry name" value="Protease propeptides/inhibitors"/>
    <property type="match status" value="1"/>
</dbReference>
<evidence type="ECO:0000259" key="1">
    <source>
        <dbReference type="Pfam" id="PF05922"/>
    </source>
</evidence>
<gene>
    <name evidence="2" type="ORF">RDB_LOCUS195348</name>
    <name evidence="3" type="ORF">RSOLAG22IIIB_12353</name>
</gene>
<dbReference type="Gene3D" id="3.30.70.80">
    <property type="entry name" value="Peptidase S8 propeptide/proteinase inhibitor I9"/>
    <property type="match status" value="1"/>
</dbReference>
<name>A0A0K6GD65_9AGAM</name>
<sequence>MSTSTAPTNRDLPNKYLVVLKRDADMENHLNWLQQRSKDGSSKCEVIVKFDSIKGYGAKLSGPVLDEIARHPDVMMSMLVGDSVVDD</sequence>
<protein>
    <recommendedName>
        <fullName evidence="1">Inhibitor I9 domain-containing protein</fullName>
    </recommendedName>
</protein>
<keyword evidence="4" id="KW-1185">Reference proteome</keyword>
<dbReference type="Pfam" id="PF05922">
    <property type="entry name" value="Inhibitor_I9"/>
    <property type="match status" value="1"/>
</dbReference>
<organism evidence="3 4">
    <name type="scientific">Rhizoctonia solani</name>
    <dbReference type="NCBI Taxonomy" id="456999"/>
    <lineage>
        <taxon>Eukaryota</taxon>
        <taxon>Fungi</taxon>
        <taxon>Dikarya</taxon>
        <taxon>Basidiomycota</taxon>
        <taxon>Agaricomycotina</taxon>
        <taxon>Agaricomycetes</taxon>
        <taxon>Cantharellales</taxon>
        <taxon>Ceratobasidiaceae</taxon>
        <taxon>Rhizoctonia</taxon>
    </lineage>
</organism>